<comment type="function">
    <text evidence="7">Involved in sperm flagellum assembly.</text>
</comment>
<keyword evidence="3" id="KW-0505">Motor protein</keyword>
<organism evidence="10 11">
    <name type="scientific">Albula glossodonta</name>
    <name type="common">roundjaw bonefish</name>
    <dbReference type="NCBI Taxonomy" id="121402"/>
    <lineage>
        <taxon>Eukaryota</taxon>
        <taxon>Metazoa</taxon>
        <taxon>Chordata</taxon>
        <taxon>Craniata</taxon>
        <taxon>Vertebrata</taxon>
        <taxon>Euteleostomi</taxon>
        <taxon>Actinopterygii</taxon>
        <taxon>Neopterygii</taxon>
        <taxon>Teleostei</taxon>
        <taxon>Albuliformes</taxon>
        <taxon>Albulidae</taxon>
        <taxon>Albula</taxon>
    </lineage>
</organism>
<evidence type="ECO:0000313" key="10">
    <source>
        <dbReference type="EMBL" id="KAG9339542.1"/>
    </source>
</evidence>
<feature type="coiled-coil region" evidence="8">
    <location>
        <begin position="231"/>
        <end position="272"/>
    </location>
</feature>
<evidence type="ECO:0000256" key="8">
    <source>
        <dbReference type="SAM" id="Coils"/>
    </source>
</evidence>
<comment type="caution">
    <text evidence="10">The sequence shown here is derived from an EMBL/GenBank/DDBJ whole genome shotgun (WGS) entry which is preliminary data.</text>
</comment>
<evidence type="ECO:0000256" key="6">
    <source>
        <dbReference type="ARBA" id="ARBA00042417"/>
    </source>
</evidence>
<feature type="non-terminal residue" evidence="10">
    <location>
        <position position="299"/>
    </location>
</feature>
<evidence type="ECO:0000256" key="3">
    <source>
        <dbReference type="ARBA" id="ARBA00023175"/>
    </source>
</evidence>
<feature type="non-terminal residue" evidence="10">
    <location>
        <position position="1"/>
    </location>
</feature>
<keyword evidence="1" id="KW-0243">Dynein</keyword>
<dbReference type="InterPro" id="IPR019347">
    <property type="entry name" value="Axonemal_dynein_light_chain"/>
</dbReference>
<name>A0A8T2NPK6_9TELE</name>
<feature type="region of interest" description="Disordered" evidence="9">
    <location>
        <begin position="275"/>
        <end position="299"/>
    </location>
</feature>
<protein>
    <recommendedName>
        <fullName evidence="5">Axonemal dynein light intermediate polypeptide 1</fullName>
    </recommendedName>
    <alternativeName>
        <fullName evidence="6">Inner dynein arm light chain, axonemal</fullName>
    </alternativeName>
</protein>
<keyword evidence="11" id="KW-1185">Reference proteome</keyword>
<gene>
    <name evidence="10" type="ORF">JZ751_023685</name>
</gene>
<evidence type="ECO:0000256" key="4">
    <source>
        <dbReference type="ARBA" id="ARBA00038114"/>
    </source>
</evidence>
<feature type="region of interest" description="Disordered" evidence="9">
    <location>
        <begin position="78"/>
        <end position="106"/>
    </location>
</feature>
<dbReference type="GO" id="GO:0045504">
    <property type="term" value="F:dynein heavy chain binding"/>
    <property type="evidence" value="ECO:0007669"/>
    <property type="project" value="TreeGrafter"/>
</dbReference>
<proteinExistence type="inferred from homology"/>
<dbReference type="AlphaFoldDB" id="A0A8T2NPK6"/>
<evidence type="ECO:0000256" key="2">
    <source>
        <dbReference type="ARBA" id="ARBA00023054"/>
    </source>
</evidence>
<evidence type="ECO:0000256" key="5">
    <source>
        <dbReference type="ARBA" id="ARBA00039799"/>
    </source>
</evidence>
<feature type="compositionally biased region" description="Low complexity" evidence="9">
    <location>
        <begin position="88"/>
        <end position="97"/>
    </location>
</feature>
<evidence type="ECO:0000256" key="7">
    <source>
        <dbReference type="ARBA" id="ARBA00043925"/>
    </source>
</evidence>
<evidence type="ECO:0000256" key="9">
    <source>
        <dbReference type="SAM" id="MobiDB-lite"/>
    </source>
</evidence>
<keyword evidence="2 8" id="KW-0175">Coiled coil</keyword>
<comment type="similarity">
    <text evidence="4">Belongs to the inner dynein arm light chain family.</text>
</comment>
<dbReference type="PANTHER" id="PTHR13183:SF0">
    <property type="entry name" value="AXONEMAL DYNEIN LIGHT INTERMEDIATE POLYPEPTIDE 1"/>
    <property type="match status" value="1"/>
</dbReference>
<reference evidence="10" key="1">
    <citation type="thesis" date="2021" institute="BYU ScholarsArchive" country="Provo, UT, USA">
        <title>Applications of and Algorithms for Genome Assembly and Genomic Analyses with an Emphasis on Marine Teleosts.</title>
        <authorList>
            <person name="Pickett B.D."/>
        </authorList>
    </citation>
    <scope>NUCLEOTIDE SEQUENCE</scope>
    <source>
        <strain evidence="10">HI-2016</strain>
    </source>
</reference>
<dbReference type="EMBL" id="JAFBMS010000053">
    <property type="protein sequence ID" value="KAG9339542.1"/>
    <property type="molecule type" value="Genomic_DNA"/>
</dbReference>
<dbReference type="GO" id="GO:0097546">
    <property type="term" value="C:ciliary base"/>
    <property type="evidence" value="ECO:0007669"/>
    <property type="project" value="TreeGrafter"/>
</dbReference>
<dbReference type="GO" id="GO:0030286">
    <property type="term" value="C:dynein complex"/>
    <property type="evidence" value="ECO:0007669"/>
    <property type="project" value="UniProtKB-KW"/>
</dbReference>
<evidence type="ECO:0000313" key="11">
    <source>
        <dbReference type="Proteomes" id="UP000824540"/>
    </source>
</evidence>
<feature type="compositionally biased region" description="Basic and acidic residues" evidence="9">
    <location>
        <begin position="275"/>
        <end position="292"/>
    </location>
</feature>
<evidence type="ECO:0000256" key="1">
    <source>
        <dbReference type="ARBA" id="ARBA00023017"/>
    </source>
</evidence>
<dbReference type="PANTHER" id="PTHR13183">
    <property type="entry name" value="AXONEMAL INNER ARM DYNEIN LIGHT CHAIN 28"/>
    <property type="match status" value="1"/>
</dbReference>
<dbReference type="GO" id="GO:0005930">
    <property type="term" value="C:axoneme"/>
    <property type="evidence" value="ECO:0007669"/>
    <property type="project" value="TreeGrafter"/>
</dbReference>
<accession>A0A8T2NPK6</accession>
<dbReference type="Pfam" id="PF10211">
    <property type="entry name" value="Ax_dynein_light"/>
    <property type="match status" value="1"/>
</dbReference>
<sequence>GEPGDDKAGCLSSALYAGRRWTSADVQFSCQSRLTYTTYTQFQYSLRGRIMHLSALVSRVAERSEDLLRLCEEASKYIPQGQTPPGKASSQQLALSSPVPPPPKTKCPIEEAKKEKIEEVLHAILPPREWSDGANQWVQRVSTAPGSRMDVVKLQEQLNQRLHQQQARETGICQVRRDLYTQCFDELIRQETINCTDRGLLLLRVRDEISMCMAAYQTLDESSVAFGIRKVLQAELGKAEMENEIQDLEKDKRALESQVKEMLAECEAVKLREMERRDNDEKRHTEEIEFLKRTNQQLK</sequence>
<dbReference type="Proteomes" id="UP000824540">
    <property type="component" value="Unassembled WGS sequence"/>
</dbReference>
<dbReference type="OrthoDB" id="273640at2759"/>